<dbReference type="Pfam" id="PF09851">
    <property type="entry name" value="SHOCT"/>
    <property type="match status" value="1"/>
</dbReference>
<evidence type="ECO:0000256" key="6">
    <source>
        <dbReference type="SAM" id="Phobius"/>
    </source>
</evidence>
<evidence type="ECO:0000259" key="7">
    <source>
        <dbReference type="Pfam" id="PF09851"/>
    </source>
</evidence>
<dbReference type="KEGG" id="agy:ATC03_11825"/>
<sequence>MGMFATVWDWIWFSFWVFAYVAYLFALIYIVIDIFRSHDINGWMKALWIVLLVFLPFLTGIVYLIVRGQGMAERTAGTRPEIVEYSDEEVRKVSFANPAEEITKAQALRDQGVITDGEFEAIKAKALGSKF</sequence>
<keyword evidence="5 6" id="KW-0472">Membrane</keyword>
<evidence type="ECO:0000313" key="9">
    <source>
        <dbReference type="EMBL" id="ANJ27304.1"/>
    </source>
</evidence>
<accession>A0A191WGI8</accession>
<reference evidence="10" key="2">
    <citation type="submission" date="2016-01" db="EMBL/GenBank/DDBJ databases">
        <title>Complete genome sequence of Agromyces aureus AR33T and comparison with related organisms.</title>
        <authorList>
            <person name="Corretto E."/>
            <person name="Antonielli L."/>
            <person name="Sessitsch A."/>
            <person name="Brader G."/>
        </authorList>
    </citation>
    <scope>NUCLEOTIDE SEQUENCE [LARGE SCALE GENOMIC DNA]</scope>
    <source>
        <strain evidence="10">AR33</strain>
    </source>
</reference>
<keyword evidence="10" id="KW-1185">Reference proteome</keyword>
<dbReference type="STRING" id="453304.ATC03_11825"/>
<dbReference type="InterPro" id="IPR027379">
    <property type="entry name" value="CLS_N"/>
</dbReference>
<feature type="transmembrane region" description="Helical" evidence="6">
    <location>
        <begin position="12"/>
        <end position="35"/>
    </location>
</feature>
<feature type="domain" description="SHOCT" evidence="7">
    <location>
        <begin position="100"/>
        <end position="127"/>
    </location>
</feature>
<proteinExistence type="predicted"/>
<evidence type="ECO:0000256" key="1">
    <source>
        <dbReference type="ARBA" id="ARBA00004651"/>
    </source>
</evidence>
<protein>
    <recommendedName>
        <fullName evidence="11">Cardiolipin synthase N-terminal domain-containing protein</fullName>
    </recommendedName>
</protein>
<evidence type="ECO:0000313" key="10">
    <source>
        <dbReference type="Proteomes" id="UP000078437"/>
    </source>
</evidence>
<dbReference type="InterPro" id="IPR018649">
    <property type="entry name" value="SHOCT"/>
</dbReference>
<comment type="subcellular location">
    <subcellularLocation>
        <location evidence="1">Cell membrane</location>
        <topology evidence="1">Multi-pass membrane protein</topology>
    </subcellularLocation>
</comment>
<feature type="transmembrane region" description="Helical" evidence="6">
    <location>
        <begin position="47"/>
        <end position="66"/>
    </location>
</feature>
<dbReference type="EMBL" id="CP013979">
    <property type="protein sequence ID" value="ANJ27304.1"/>
    <property type="molecule type" value="Genomic_DNA"/>
</dbReference>
<feature type="domain" description="Cardiolipin synthase N-terminal" evidence="8">
    <location>
        <begin position="27"/>
        <end position="67"/>
    </location>
</feature>
<evidence type="ECO:0000256" key="5">
    <source>
        <dbReference type="ARBA" id="ARBA00023136"/>
    </source>
</evidence>
<evidence type="ECO:0008006" key="11">
    <source>
        <dbReference type="Google" id="ProtNLM"/>
    </source>
</evidence>
<dbReference type="AlphaFoldDB" id="A0A191WGI8"/>
<dbReference type="Pfam" id="PF13396">
    <property type="entry name" value="PLDc_N"/>
    <property type="match status" value="1"/>
</dbReference>
<organism evidence="9 10">
    <name type="scientific">Agromyces aureus</name>
    <dbReference type="NCBI Taxonomy" id="453304"/>
    <lineage>
        <taxon>Bacteria</taxon>
        <taxon>Bacillati</taxon>
        <taxon>Actinomycetota</taxon>
        <taxon>Actinomycetes</taxon>
        <taxon>Micrococcales</taxon>
        <taxon>Microbacteriaceae</taxon>
        <taxon>Agromyces</taxon>
    </lineage>
</organism>
<evidence type="ECO:0000259" key="8">
    <source>
        <dbReference type="Pfam" id="PF13396"/>
    </source>
</evidence>
<dbReference type="GO" id="GO:0005886">
    <property type="term" value="C:plasma membrane"/>
    <property type="evidence" value="ECO:0007669"/>
    <property type="project" value="UniProtKB-SubCell"/>
</dbReference>
<keyword evidence="4 6" id="KW-1133">Transmembrane helix</keyword>
<evidence type="ECO:0000256" key="2">
    <source>
        <dbReference type="ARBA" id="ARBA00022475"/>
    </source>
</evidence>
<keyword evidence="3 6" id="KW-0812">Transmembrane</keyword>
<name>A0A191WGI8_9MICO</name>
<gene>
    <name evidence="9" type="ORF">ATC03_11825</name>
</gene>
<keyword evidence="2" id="KW-1003">Cell membrane</keyword>
<evidence type="ECO:0000256" key="4">
    <source>
        <dbReference type="ARBA" id="ARBA00022989"/>
    </source>
</evidence>
<dbReference type="RefSeq" id="WP_067877247.1">
    <property type="nucleotide sequence ID" value="NZ_CP013979.1"/>
</dbReference>
<evidence type="ECO:0000256" key="3">
    <source>
        <dbReference type="ARBA" id="ARBA00022692"/>
    </source>
</evidence>
<reference evidence="9 10" key="1">
    <citation type="journal article" date="2016" name="Int. J. Syst. Evol. Microbiol.">
        <title>Agromyces aureus sp. nov., isolated from the rhizosphere of Salix caprea L. grown in a heavy-metal-contaminated soil.</title>
        <authorList>
            <person name="Corretto E."/>
            <person name="Antonielli L."/>
            <person name="Sessitsch A."/>
            <person name="Compant S."/>
            <person name="Gorfer M."/>
            <person name="Kuffner M."/>
            <person name="Brader G."/>
        </authorList>
    </citation>
    <scope>NUCLEOTIDE SEQUENCE [LARGE SCALE GENOMIC DNA]</scope>
    <source>
        <strain evidence="9 10">AR33</strain>
    </source>
</reference>
<dbReference type="Proteomes" id="UP000078437">
    <property type="component" value="Chromosome"/>
</dbReference>
<dbReference type="OrthoDB" id="7596142at2"/>